<evidence type="ECO:0000256" key="5">
    <source>
        <dbReference type="ARBA" id="ARBA00023002"/>
    </source>
</evidence>
<evidence type="ECO:0000313" key="18">
    <source>
        <dbReference type="EMBL" id="VVC75046.1"/>
    </source>
</evidence>
<dbReference type="Proteomes" id="UP000324194">
    <property type="component" value="Chromosome 1"/>
</dbReference>
<dbReference type="NCBIfam" id="NF010052">
    <property type="entry name" value="PRK13529.1"/>
    <property type="match status" value="1"/>
</dbReference>
<protein>
    <recommendedName>
        <fullName evidence="11">Malolactic enzyme</fullName>
        <ecNumber evidence="10">4.1.1.101</ecNumber>
    </recommendedName>
</protein>
<name>A0A5E4PFD5_9COXI</name>
<evidence type="ECO:0000256" key="8">
    <source>
        <dbReference type="ARBA" id="ARBA00023239"/>
    </source>
</evidence>
<dbReference type="GO" id="GO:0006108">
    <property type="term" value="P:malate metabolic process"/>
    <property type="evidence" value="ECO:0007669"/>
    <property type="project" value="TreeGrafter"/>
</dbReference>
<dbReference type="GO" id="GO:0016616">
    <property type="term" value="F:oxidoreductase activity, acting on the CH-OH group of donors, NAD or NADP as acceptor"/>
    <property type="evidence" value="ECO:0007669"/>
    <property type="project" value="InterPro"/>
</dbReference>
<evidence type="ECO:0000256" key="10">
    <source>
        <dbReference type="ARBA" id="ARBA00066983"/>
    </source>
</evidence>
<feature type="binding site" evidence="14">
    <location>
        <position position="276"/>
    </location>
    <ligand>
        <name>a divalent metal cation</name>
        <dbReference type="ChEBI" id="CHEBI:60240"/>
    </ligand>
</feature>
<feature type="binding site" evidence="13">
    <location>
        <position position="468"/>
    </location>
    <ligand>
        <name>(S)-malate</name>
        <dbReference type="ChEBI" id="CHEBI:15589"/>
    </ligand>
</feature>
<feature type="active site" description="Proton acceptor" evidence="12">
    <location>
        <position position="181"/>
    </location>
</feature>
<dbReference type="PIRSF" id="PIRSF000106">
    <property type="entry name" value="ME"/>
    <property type="match status" value="1"/>
</dbReference>
<dbReference type="OrthoDB" id="3314528at2"/>
<dbReference type="FunFam" id="3.40.50.10380:FF:000001">
    <property type="entry name" value="NAD-dependent malic enzyme"/>
    <property type="match status" value="1"/>
</dbReference>
<evidence type="ECO:0000256" key="2">
    <source>
        <dbReference type="ARBA" id="ARBA00008785"/>
    </source>
</evidence>
<dbReference type="SMART" id="SM00919">
    <property type="entry name" value="Malic_M"/>
    <property type="match status" value="1"/>
</dbReference>
<gene>
    <name evidence="18" type="primary">maeA_1</name>
    <name evidence="18" type="ORF">AQUSIP_03210</name>
</gene>
<comment type="subunit">
    <text evidence="3">Homodimer.</text>
</comment>
<feature type="binding site" evidence="13">
    <location>
        <position position="424"/>
    </location>
    <ligand>
        <name>(S)-malate</name>
        <dbReference type="ChEBI" id="CHEBI:15589"/>
    </ligand>
</feature>
<dbReference type="PANTHER" id="PTHR23406:SF34">
    <property type="entry name" value="NAD-DEPENDENT MALIC ENZYME, MITOCHONDRIAL"/>
    <property type="match status" value="1"/>
</dbReference>
<sequence length="572" mass="63470">MFEFKIIQDQSGKISHIETSLCGNDLLSTPKLNKGCAFTQEERALFNLSGLLPPHVETLEEQVARMHMQYHEQHTNLSKNIYLNVLHDYNETLFYKLVSQHLEEMLPVIYTPTVGEAVQRFSLEHRKPKGLYISYPERGNIGQILDNRVPPEVDLSVITDGEAVLGIGDQGIGGINISTAKLMVYTLCGGISPHRVLPIQLDVGTNNPHLLNDPMYLGWRHERITGQEYDDFIDAFVTTMAKKFPGIFLHWEDFGRDNARRILSRYRDQVCTFNGDMQGTGVVALACVLAGANASGVPLRDHRIVIMGAGTAGAGIADQIHNALKRTGLSEHDARTRFWLLDKPGLLTDKRTLLAFQAPYARKHDEVAGWELRDPDFISLYDVVKNVKPTILIGCSTVAGAFSEEIVKTMAEAVERPIIMPLSNPNSLAEAIPADLLQWTNGKAIIATGSPFPEVNFADKWYRFAQSNNAFAFPGIGLGAIAVKATHVTDDMLWAATQALSACSPAIQDKMAPLLPKLSEAKMVSFHVALAVAEQARKDGLTQLDASADLKTVIKKITWEPEYYPYQKVRRH</sequence>
<evidence type="ECO:0000256" key="9">
    <source>
        <dbReference type="ARBA" id="ARBA00051739"/>
    </source>
</evidence>
<dbReference type="PRINTS" id="PR00072">
    <property type="entry name" value="MALOXRDTASE"/>
</dbReference>
<dbReference type="FunFam" id="3.40.50.720:FF:000182">
    <property type="entry name" value="NAD-dependent malic enzyme"/>
    <property type="match status" value="1"/>
</dbReference>
<dbReference type="GO" id="GO:0046872">
    <property type="term" value="F:metal ion binding"/>
    <property type="evidence" value="ECO:0007669"/>
    <property type="project" value="UniProtKB-KW"/>
</dbReference>
<dbReference type="SUPFAM" id="SSF51735">
    <property type="entry name" value="NAD(P)-binding Rossmann-fold domains"/>
    <property type="match status" value="1"/>
</dbReference>
<feature type="binding site" evidence="14">
    <location>
        <position position="252"/>
    </location>
    <ligand>
        <name>a divalent metal cation</name>
        <dbReference type="ChEBI" id="CHEBI:60240"/>
    </ligand>
</feature>
<dbReference type="InterPro" id="IPR012301">
    <property type="entry name" value="Malic_N_dom"/>
</dbReference>
<keyword evidence="7" id="KW-0464">Manganese</keyword>
<keyword evidence="8" id="KW-0456">Lyase</keyword>
<evidence type="ECO:0000259" key="17">
    <source>
        <dbReference type="SMART" id="SM01274"/>
    </source>
</evidence>
<dbReference type="RefSeq" id="WP_148337990.1">
    <property type="nucleotide sequence ID" value="NZ_LR699119.1"/>
</dbReference>
<feature type="active site" description="Proton donor" evidence="12">
    <location>
        <position position="110"/>
    </location>
</feature>
<dbReference type="SMART" id="SM01274">
    <property type="entry name" value="malic"/>
    <property type="match status" value="1"/>
</dbReference>
<keyword evidence="19" id="KW-1185">Reference proteome</keyword>
<evidence type="ECO:0000256" key="7">
    <source>
        <dbReference type="ARBA" id="ARBA00023211"/>
    </source>
</evidence>
<dbReference type="GO" id="GO:0051287">
    <property type="term" value="F:NAD binding"/>
    <property type="evidence" value="ECO:0007669"/>
    <property type="project" value="InterPro"/>
</dbReference>
<evidence type="ECO:0000256" key="4">
    <source>
        <dbReference type="ARBA" id="ARBA00022723"/>
    </source>
</evidence>
<dbReference type="EMBL" id="LR699119">
    <property type="protein sequence ID" value="VVC75046.1"/>
    <property type="molecule type" value="Genomic_DNA"/>
</dbReference>
<organism evidence="18 19">
    <name type="scientific">Aquicella siphonis</name>
    <dbReference type="NCBI Taxonomy" id="254247"/>
    <lineage>
        <taxon>Bacteria</taxon>
        <taxon>Pseudomonadati</taxon>
        <taxon>Pseudomonadota</taxon>
        <taxon>Gammaproteobacteria</taxon>
        <taxon>Legionellales</taxon>
        <taxon>Coxiellaceae</taxon>
        <taxon>Aquicella</taxon>
    </lineage>
</organism>
<proteinExistence type="inferred from homology"/>
<feature type="domain" description="Malic enzyme N-terminal" evidence="17">
    <location>
        <begin position="87"/>
        <end position="267"/>
    </location>
</feature>
<comment type="similarity">
    <text evidence="2 15">Belongs to the malic enzymes family.</text>
</comment>
<evidence type="ECO:0000256" key="15">
    <source>
        <dbReference type="RuleBase" id="RU003427"/>
    </source>
</evidence>
<dbReference type="GO" id="GO:0043883">
    <property type="term" value="F:malolactic enzyme activity"/>
    <property type="evidence" value="ECO:0007669"/>
    <property type="project" value="UniProtKB-EC"/>
</dbReference>
<dbReference type="InterPro" id="IPR036291">
    <property type="entry name" value="NAD(P)-bd_dom_sf"/>
</dbReference>
<evidence type="ECO:0000313" key="19">
    <source>
        <dbReference type="Proteomes" id="UP000324194"/>
    </source>
</evidence>
<keyword evidence="4 14" id="KW-0479">Metal-binding</keyword>
<reference evidence="18 19" key="1">
    <citation type="submission" date="2019-08" db="EMBL/GenBank/DDBJ databases">
        <authorList>
            <person name="Guy L."/>
        </authorList>
    </citation>
    <scope>NUCLEOTIDE SEQUENCE [LARGE SCALE GENOMIC DNA]</scope>
    <source>
        <strain evidence="18 19">SGT-108</strain>
    </source>
</reference>
<dbReference type="SUPFAM" id="SSF53223">
    <property type="entry name" value="Aminoacid dehydrogenase-like, N-terminal domain"/>
    <property type="match status" value="1"/>
</dbReference>
<dbReference type="AlphaFoldDB" id="A0A5E4PFD5"/>
<dbReference type="Gene3D" id="3.40.50.10380">
    <property type="entry name" value="Malic enzyme, N-terminal domain"/>
    <property type="match status" value="1"/>
</dbReference>
<dbReference type="GO" id="GO:0005829">
    <property type="term" value="C:cytosol"/>
    <property type="evidence" value="ECO:0007669"/>
    <property type="project" value="TreeGrafter"/>
</dbReference>
<dbReference type="Pfam" id="PF00390">
    <property type="entry name" value="malic"/>
    <property type="match status" value="1"/>
</dbReference>
<dbReference type="Pfam" id="PF03949">
    <property type="entry name" value="Malic_M"/>
    <property type="match status" value="1"/>
</dbReference>
<evidence type="ECO:0000259" key="16">
    <source>
        <dbReference type="SMART" id="SM00919"/>
    </source>
</evidence>
<evidence type="ECO:0000256" key="6">
    <source>
        <dbReference type="ARBA" id="ARBA00023027"/>
    </source>
</evidence>
<evidence type="ECO:0000256" key="14">
    <source>
        <dbReference type="PIRSR" id="PIRSR000106-3"/>
    </source>
</evidence>
<keyword evidence="6" id="KW-0520">NAD</keyword>
<comment type="catalytic activity">
    <reaction evidence="9">
        <text>(S)-malate + H(+) = (S)-lactate + CO2</text>
        <dbReference type="Rhea" id="RHEA:46276"/>
        <dbReference type="ChEBI" id="CHEBI:15378"/>
        <dbReference type="ChEBI" id="CHEBI:15589"/>
        <dbReference type="ChEBI" id="CHEBI:16526"/>
        <dbReference type="ChEBI" id="CHEBI:16651"/>
        <dbReference type="EC" id="4.1.1.101"/>
    </reaction>
</comment>
<keyword evidence="5" id="KW-0560">Oxidoreductase</keyword>
<feature type="binding site" evidence="14">
    <location>
        <position position="253"/>
    </location>
    <ligand>
        <name>a divalent metal cation</name>
        <dbReference type="ChEBI" id="CHEBI:60240"/>
    </ligand>
</feature>
<evidence type="ECO:0000256" key="13">
    <source>
        <dbReference type="PIRSR" id="PIRSR000106-2"/>
    </source>
</evidence>
<dbReference type="GO" id="GO:0043464">
    <property type="term" value="P:malolactic fermentation"/>
    <property type="evidence" value="ECO:0007669"/>
    <property type="project" value="UniProtKB-ARBA"/>
</dbReference>
<evidence type="ECO:0000256" key="3">
    <source>
        <dbReference type="ARBA" id="ARBA00011738"/>
    </source>
</evidence>
<dbReference type="EC" id="4.1.1.101" evidence="10"/>
<dbReference type="PANTHER" id="PTHR23406">
    <property type="entry name" value="MALIC ENZYME-RELATED"/>
    <property type="match status" value="1"/>
</dbReference>
<dbReference type="InterPro" id="IPR012302">
    <property type="entry name" value="Malic_NAD-bd"/>
</dbReference>
<dbReference type="Gene3D" id="3.40.50.720">
    <property type="entry name" value="NAD(P)-binding Rossmann-like Domain"/>
    <property type="match status" value="1"/>
</dbReference>
<evidence type="ECO:0000256" key="11">
    <source>
        <dbReference type="ARBA" id="ARBA00074565"/>
    </source>
</evidence>
<dbReference type="InterPro" id="IPR046346">
    <property type="entry name" value="Aminoacid_DH-like_N_sf"/>
</dbReference>
<comment type="cofactor">
    <cofactor evidence="1">
        <name>Mn(2+)</name>
        <dbReference type="ChEBI" id="CHEBI:29035"/>
    </cofactor>
</comment>
<evidence type="ECO:0000256" key="12">
    <source>
        <dbReference type="PIRSR" id="PIRSR000106-1"/>
    </source>
</evidence>
<dbReference type="KEGG" id="asip:AQUSIP_03210"/>
<dbReference type="InterPro" id="IPR001891">
    <property type="entry name" value="Malic_OxRdtase"/>
</dbReference>
<accession>A0A5E4PFD5</accession>
<evidence type="ECO:0000256" key="1">
    <source>
        <dbReference type="ARBA" id="ARBA00001936"/>
    </source>
</evidence>
<feature type="domain" description="Malic enzyme NAD-binding" evidence="16">
    <location>
        <begin position="277"/>
        <end position="537"/>
    </location>
</feature>
<comment type="cofactor">
    <cofactor evidence="14">
        <name>Mg(2+)</name>
        <dbReference type="ChEBI" id="CHEBI:18420"/>
    </cofactor>
    <cofactor evidence="14">
        <name>Mn(2+)</name>
        <dbReference type="ChEBI" id="CHEBI:29035"/>
    </cofactor>
    <text evidence="14">Divalent metal cations. Prefers magnesium or manganese.</text>
</comment>
<dbReference type="InterPro" id="IPR037062">
    <property type="entry name" value="Malic_N_dom_sf"/>
</dbReference>
<dbReference type="GO" id="GO:0004470">
    <property type="term" value="F:malic enzyme activity"/>
    <property type="evidence" value="ECO:0007669"/>
    <property type="project" value="InterPro"/>
</dbReference>